<organism evidence="1 2">
    <name type="scientific">Zygosaccharomyces bailii (strain CLIB 213 / ATCC 58445 / CBS 680 / BCRC 21525 / NBRC 1098 / NCYC 1416 / NRRL Y-2227)</name>
    <dbReference type="NCBI Taxonomy" id="1333698"/>
    <lineage>
        <taxon>Eukaryota</taxon>
        <taxon>Fungi</taxon>
        <taxon>Dikarya</taxon>
        <taxon>Ascomycota</taxon>
        <taxon>Saccharomycotina</taxon>
        <taxon>Saccharomycetes</taxon>
        <taxon>Saccharomycetales</taxon>
        <taxon>Saccharomycetaceae</taxon>
        <taxon>Zygosaccharomyces</taxon>
    </lineage>
</organism>
<protein>
    <submittedName>
        <fullName evidence="1">ZYBA0S04-06722g1_1</fullName>
    </submittedName>
</protein>
<dbReference type="AlphaFoldDB" id="A0A8J2X8J2"/>
<name>A0A8J2X8J2_ZYGB2</name>
<evidence type="ECO:0000313" key="1">
    <source>
        <dbReference type="EMBL" id="CDF89539.1"/>
    </source>
</evidence>
<reference evidence="2" key="1">
    <citation type="journal article" date="2013" name="Genome Announc.">
        <title>Genome sequence of the food spoilage yeast Zygosaccharomyces bailii CLIB 213(T).</title>
        <authorList>
            <person name="Galeote V."/>
            <person name="Bigey F."/>
            <person name="Devillers H."/>
            <person name="Neuveglise C."/>
            <person name="Dequin S."/>
        </authorList>
    </citation>
    <scope>NUCLEOTIDE SEQUENCE [LARGE SCALE GENOMIC DNA]</scope>
    <source>
        <strain evidence="2">CLIB 213 / ATCC 58445 / CBS 680 / CCRC 21525 / NBRC 1098 / NCYC 1416 / NRRL Y-2227</strain>
    </source>
</reference>
<proteinExistence type="predicted"/>
<gene>
    <name evidence="1" type="ORF">BN860_06722g</name>
</gene>
<sequence>MVTQDQLLTLLSHSSLFFNQYDLFNLALTSKKVHDEFATKKLYRCIHITRDPIIRSPFWYLDGNTTYLSGYRAVKKTADQNDLFLHDRIERLLESPHLDKIEEIIVEKGLFADYETCTPILRKLLDQIVVLNKVKTFEIRDQKLFRDYYLKSLELTNLNRVTIVDLNSIGTLRSPLHLRKLKWILVKRDMTGTSLAPSLKQILCEQLEEAEFVADEVTCCSLNIFLYLQKEGVKFQQLRSLKFNYTHNLNGCDNSFLEDPISVIESVVDLGKLKKLELGVSCEHADCDCMDAFLGGLAPKLNSLRHLGMIEKNTMETANHKTKENWDIITNRFVMRLPDVSQNLLTLSIRHATPLNGLSEDSVAGNYVRRRTLFETVLPKLTSLQNLIAPNILQSLSAYEFLVCDLLWNGCECNACSKILPIFDQYLMNHQHYLIDEGRYTDVTPTVFFAYAGDFLMQRFSNYLDWDLDIFSIAPSFRFWNLHGYDNLHHFDDYECFFDETTFAPLCMAISHFFNGYMDHLVHLLPNLRTAVLSGIYYAVDSDSHEYISVYD</sequence>
<dbReference type="EMBL" id="HG316457">
    <property type="protein sequence ID" value="CDF89539.1"/>
    <property type="molecule type" value="Genomic_DNA"/>
</dbReference>
<keyword evidence="2" id="KW-1185">Reference proteome</keyword>
<dbReference type="OrthoDB" id="3976101at2759"/>
<dbReference type="Proteomes" id="UP000019375">
    <property type="component" value="Unassembled WGS sequence"/>
</dbReference>
<evidence type="ECO:0000313" key="2">
    <source>
        <dbReference type="Proteomes" id="UP000019375"/>
    </source>
</evidence>
<accession>A0A8J2X8J2</accession>